<sequence>MTFKPEMAPGVDSSTWPSIRDIIVLRDFLLKRIPMELVVIIFDQAEYWAHITCRSHKPTSVSSPMQGHLAPNPATYPAREIARRPPRVRGYLLCSPPLGVQTARTPVLASLVPLSLHKYFVSGSWSQRRWLPPRTKHPARMVIFEKVSGGISHGCWKHCEVSILRNPSEKDDSPSPNVLPWAPAKGGQRQRARVFSMLPNLRKGSVANTNQCLIVQKMSWLTHRTSIKWRHGGEHENAYLEDESPTVTDFMTTLEAGDSIGPWAPAGCGYPEFVDEVRMHIFWAV</sequence>
<accession>A0A8H3PLB4</accession>
<reference evidence="1" key="1">
    <citation type="submission" date="2021-03" db="EMBL/GenBank/DDBJ databases">
        <authorList>
            <person name="Tagirdzhanova G."/>
        </authorList>
    </citation>
    <scope>NUCLEOTIDE SEQUENCE</scope>
</reference>
<comment type="caution">
    <text evidence="1">The sequence shown here is derived from an EMBL/GenBank/DDBJ whole genome shotgun (WGS) entry which is preliminary data.</text>
</comment>
<evidence type="ECO:0000313" key="2">
    <source>
        <dbReference type="Proteomes" id="UP000664203"/>
    </source>
</evidence>
<dbReference type="OrthoDB" id="66095at2759"/>
<proteinExistence type="predicted"/>
<dbReference type="Proteomes" id="UP000664203">
    <property type="component" value="Unassembled WGS sequence"/>
</dbReference>
<dbReference type="EMBL" id="CAJPDR010001125">
    <property type="protein sequence ID" value="CAF9943580.1"/>
    <property type="molecule type" value="Genomic_DNA"/>
</dbReference>
<keyword evidence="2" id="KW-1185">Reference proteome</keyword>
<organism evidence="1 2">
    <name type="scientific">Alectoria fallacina</name>
    <dbReference type="NCBI Taxonomy" id="1903189"/>
    <lineage>
        <taxon>Eukaryota</taxon>
        <taxon>Fungi</taxon>
        <taxon>Dikarya</taxon>
        <taxon>Ascomycota</taxon>
        <taxon>Pezizomycotina</taxon>
        <taxon>Lecanoromycetes</taxon>
        <taxon>OSLEUM clade</taxon>
        <taxon>Lecanoromycetidae</taxon>
        <taxon>Lecanorales</taxon>
        <taxon>Lecanorineae</taxon>
        <taxon>Parmeliaceae</taxon>
        <taxon>Alectoria</taxon>
    </lineage>
</organism>
<protein>
    <submittedName>
        <fullName evidence="1">Uncharacterized protein</fullName>
    </submittedName>
</protein>
<name>A0A8H3PLB4_9LECA</name>
<evidence type="ECO:0000313" key="1">
    <source>
        <dbReference type="EMBL" id="CAF9943580.1"/>
    </source>
</evidence>
<gene>
    <name evidence="1" type="ORF">ALECFALPRED_000714</name>
</gene>
<dbReference type="AlphaFoldDB" id="A0A8H3PLB4"/>